<proteinExistence type="predicted"/>
<comment type="caution">
    <text evidence="7">The sequence shown here is derived from an EMBL/GenBank/DDBJ whole genome shotgun (WGS) entry which is preliminary data.</text>
</comment>
<evidence type="ECO:0000256" key="4">
    <source>
        <dbReference type="ARBA" id="ARBA00023136"/>
    </source>
</evidence>
<evidence type="ECO:0000256" key="1">
    <source>
        <dbReference type="ARBA" id="ARBA00004141"/>
    </source>
</evidence>
<name>A0A512T3J8_9MICO</name>
<dbReference type="InterPro" id="IPR027469">
    <property type="entry name" value="Cation_efflux_TMD_sf"/>
</dbReference>
<dbReference type="GO" id="GO:0016020">
    <property type="term" value="C:membrane"/>
    <property type="evidence" value="ECO:0007669"/>
    <property type="project" value="UniProtKB-SubCell"/>
</dbReference>
<dbReference type="Proteomes" id="UP000321793">
    <property type="component" value="Unassembled WGS sequence"/>
</dbReference>
<protein>
    <submittedName>
        <fullName evidence="7">Cobalt transporter</fullName>
    </submittedName>
</protein>
<dbReference type="InterPro" id="IPR058533">
    <property type="entry name" value="Cation_efflux_TM"/>
</dbReference>
<evidence type="ECO:0000259" key="6">
    <source>
        <dbReference type="Pfam" id="PF01545"/>
    </source>
</evidence>
<gene>
    <name evidence="7" type="ORF">KLO01_28310</name>
</gene>
<accession>A0A512T3J8</accession>
<feature type="domain" description="Cation efflux protein transmembrane" evidence="6">
    <location>
        <begin position="38"/>
        <end position="210"/>
    </location>
</feature>
<keyword evidence="3 5" id="KW-1133">Transmembrane helix</keyword>
<evidence type="ECO:0000256" key="2">
    <source>
        <dbReference type="ARBA" id="ARBA00022692"/>
    </source>
</evidence>
<evidence type="ECO:0000256" key="5">
    <source>
        <dbReference type="SAM" id="Phobius"/>
    </source>
</evidence>
<keyword evidence="8" id="KW-1185">Reference proteome</keyword>
<sequence length="228" mass="23640">MRWLDGRVPLPAGSPEPPSSPPPPHRLLDAGPLRRVVLTVAALNFAWFWVEVAVALAIGSVALFADSVDFLEDTAINLLIALALGWGVRHRALAGKVMAGILLVPAAAAVWQAVQKWGDPVPPQVGWLVATAGSAALVNGLCAWLLARVRTDGGSLSRAAYLSARNDVLVNVAIIAMGVVTALTGSGWPDIVLGLGIVALGVHAAAEVWEVASEEHLAAKALAGEDID</sequence>
<organism evidence="7 8">
    <name type="scientific">Knoellia locipacati</name>
    <dbReference type="NCBI Taxonomy" id="882824"/>
    <lineage>
        <taxon>Bacteria</taxon>
        <taxon>Bacillati</taxon>
        <taxon>Actinomycetota</taxon>
        <taxon>Actinomycetes</taxon>
        <taxon>Micrococcales</taxon>
        <taxon>Intrasporangiaceae</taxon>
        <taxon>Knoellia</taxon>
    </lineage>
</organism>
<dbReference type="EMBL" id="BKBA01000011">
    <property type="protein sequence ID" value="GEQ14784.1"/>
    <property type="molecule type" value="Genomic_DNA"/>
</dbReference>
<evidence type="ECO:0000313" key="7">
    <source>
        <dbReference type="EMBL" id="GEQ14784.1"/>
    </source>
</evidence>
<dbReference type="SUPFAM" id="SSF161111">
    <property type="entry name" value="Cation efflux protein transmembrane domain-like"/>
    <property type="match status" value="1"/>
</dbReference>
<dbReference type="GO" id="GO:0008324">
    <property type="term" value="F:monoatomic cation transmembrane transporter activity"/>
    <property type="evidence" value="ECO:0007669"/>
    <property type="project" value="InterPro"/>
</dbReference>
<dbReference type="Pfam" id="PF01545">
    <property type="entry name" value="Cation_efflux"/>
    <property type="match status" value="1"/>
</dbReference>
<evidence type="ECO:0000313" key="8">
    <source>
        <dbReference type="Proteomes" id="UP000321793"/>
    </source>
</evidence>
<comment type="subcellular location">
    <subcellularLocation>
        <location evidence="1">Membrane</location>
        <topology evidence="1">Multi-pass membrane protein</topology>
    </subcellularLocation>
</comment>
<evidence type="ECO:0000256" key="3">
    <source>
        <dbReference type="ARBA" id="ARBA00022989"/>
    </source>
</evidence>
<keyword evidence="4 5" id="KW-0472">Membrane</keyword>
<feature type="transmembrane region" description="Helical" evidence="5">
    <location>
        <begin position="168"/>
        <end position="185"/>
    </location>
</feature>
<keyword evidence="2 5" id="KW-0812">Transmembrane</keyword>
<reference evidence="7 8" key="1">
    <citation type="submission" date="2019-07" db="EMBL/GenBank/DDBJ databases">
        <title>Whole genome shotgun sequence of Knoellia locipacati NBRC 109775.</title>
        <authorList>
            <person name="Hosoyama A."/>
            <person name="Uohara A."/>
            <person name="Ohji S."/>
            <person name="Ichikawa N."/>
        </authorList>
    </citation>
    <scope>NUCLEOTIDE SEQUENCE [LARGE SCALE GENOMIC DNA]</scope>
    <source>
        <strain evidence="7 8">NBRC 109775</strain>
    </source>
</reference>
<dbReference type="AlphaFoldDB" id="A0A512T3J8"/>
<feature type="transmembrane region" description="Helical" evidence="5">
    <location>
        <begin position="36"/>
        <end position="64"/>
    </location>
</feature>
<feature type="transmembrane region" description="Helical" evidence="5">
    <location>
        <begin position="97"/>
        <end position="114"/>
    </location>
</feature>
<feature type="transmembrane region" description="Helical" evidence="5">
    <location>
        <begin position="126"/>
        <end position="147"/>
    </location>
</feature>
<feature type="transmembrane region" description="Helical" evidence="5">
    <location>
        <begin position="70"/>
        <end position="88"/>
    </location>
</feature>
<dbReference type="Gene3D" id="1.20.1510.10">
    <property type="entry name" value="Cation efflux protein transmembrane domain"/>
    <property type="match status" value="1"/>
</dbReference>